<dbReference type="PANTHER" id="PTHR40053:SF1">
    <property type="entry name" value="SPORULATION-CONTROL PROTEIN SPO0M"/>
    <property type="match status" value="1"/>
</dbReference>
<dbReference type="PANTHER" id="PTHR40053">
    <property type="entry name" value="SPORULATION-CONTROL PROTEIN SPO0M"/>
    <property type="match status" value="1"/>
</dbReference>
<proteinExistence type="predicted"/>
<evidence type="ECO:0000313" key="2">
    <source>
        <dbReference type="Proteomes" id="UP000031672"/>
    </source>
</evidence>
<dbReference type="Pfam" id="PF07070">
    <property type="entry name" value="Spo0M"/>
    <property type="match status" value="1"/>
</dbReference>
<organism evidence="1 2">
    <name type="scientific">Vibrio renipiscarius</name>
    <dbReference type="NCBI Taxonomy" id="1461322"/>
    <lineage>
        <taxon>Bacteria</taxon>
        <taxon>Pseudomonadati</taxon>
        <taxon>Pseudomonadota</taxon>
        <taxon>Gammaproteobacteria</taxon>
        <taxon>Vibrionales</taxon>
        <taxon>Vibrionaceae</taxon>
        <taxon>Vibrio</taxon>
    </lineage>
</organism>
<dbReference type="OrthoDB" id="2351239at2"/>
<sequence length="247" mass="27089">MFGKLKASLGIGAAKVDTVLSSMAIYQGDTLQGTVNIQGGDVDQQIDAINLKLCTEMKVESEDSVSYQDFTLGSLQAVQPFVIGKNEQKQIPFQLKLNDETPITVLNAAKNQSHVWLETTLDIEFALDPKDRDYVDVLPLPVVAKMIAAIEQGGFSMVKADVEKGFLNGHNFSSKSGCYQEIEFRNNAFINKKEIELSFVLDGAWVHCLAEVDRSIGMRGDQYLSFSFGKNASDSEVHAAASRILSV</sequence>
<dbReference type="AlphaFoldDB" id="A0A0C2KHG5"/>
<dbReference type="STRING" id="1461322.OJ16_00885"/>
<keyword evidence="2" id="KW-1185">Reference proteome</keyword>
<dbReference type="EMBL" id="JTKH01000003">
    <property type="protein sequence ID" value="KII81793.1"/>
    <property type="molecule type" value="Genomic_DNA"/>
</dbReference>
<gene>
    <name evidence="1" type="ORF">OJ16_00885</name>
</gene>
<protein>
    <submittedName>
        <fullName evidence="1">Gram-positive sporulation control protein Spo0M</fullName>
    </submittedName>
</protein>
<dbReference type="RefSeq" id="WP_040986470.1">
    <property type="nucleotide sequence ID" value="NZ_JTKH01000003.1"/>
</dbReference>
<accession>A0A0C2KHG5</accession>
<accession>A0A0C2NNX9</accession>
<reference evidence="1 2" key="1">
    <citation type="submission" date="2014-11" db="EMBL/GenBank/DDBJ databases">
        <title>Draft Genome Sequence of Vibrio piscirenalis strains CECT 8603T and CECT 8604, two marine Gammaproteobacterium isolated from cultured gilthead sea bream (Sparus aurata).</title>
        <authorList>
            <person name="Arahal D.R."/>
            <person name="Rodrigo-Torres L."/>
            <person name="Lucena T."/>
            <person name="Pujalte M.J."/>
        </authorList>
    </citation>
    <scope>NUCLEOTIDE SEQUENCE [LARGE SCALE GENOMIC DNA]</scope>
    <source>
        <strain evidence="1 2">DCR 1-4-2</strain>
    </source>
</reference>
<evidence type="ECO:0000313" key="1">
    <source>
        <dbReference type="EMBL" id="KII81793.1"/>
    </source>
</evidence>
<comment type="caution">
    <text evidence="1">The sequence shown here is derived from an EMBL/GenBank/DDBJ whole genome shotgun (WGS) entry which is preliminary data.</text>
</comment>
<dbReference type="Proteomes" id="UP000031672">
    <property type="component" value="Unassembled WGS sequence"/>
</dbReference>
<name>A0A0C2KHG5_9VIBR</name>
<dbReference type="InterPro" id="IPR009776">
    <property type="entry name" value="Spore_0_M"/>
</dbReference>